<evidence type="ECO:0000256" key="1">
    <source>
        <dbReference type="SAM" id="SignalP"/>
    </source>
</evidence>
<organism evidence="2 3">
    <name type="scientific">Rubellicoccus peritrichatus</name>
    <dbReference type="NCBI Taxonomy" id="3080537"/>
    <lineage>
        <taxon>Bacteria</taxon>
        <taxon>Pseudomonadati</taxon>
        <taxon>Verrucomicrobiota</taxon>
        <taxon>Opitutia</taxon>
        <taxon>Puniceicoccales</taxon>
        <taxon>Cerasicoccaceae</taxon>
        <taxon>Rubellicoccus</taxon>
    </lineage>
</organism>
<evidence type="ECO:0008006" key="4">
    <source>
        <dbReference type="Google" id="ProtNLM"/>
    </source>
</evidence>
<dbReference type="EMBL" id="CP136920">
    <property type="protein sequence ID" value="WOO42476.1"/>
    <property type="molecule type" value="Genomic_DNA"/>
</dbReference>
<gene>
    <name evidence="2" type="ORF">RZN69_05195</name>
</gene>
<dbReference type="AlphaFoldDB" id="A0AAQ3LBR7"/>
<protein>
    <recommendedName>
        <fullName evidence="4">PEP-CTERM protein-sorting domain-containing protein</fullName>
    </recommendedName>
</protein>
<proteinExistence type="predicted"/>
<keyword evidence="3" id="KW-1185">Reference proteome</keyword>
<keyword evidence="1" id="KW-0732">Signal</keyword>
<feature type="chain" id="PRO_5043028181" description="PEP-CTERM protein-sorting domain-containing protein" evidence="1">
    <location>
        <begin position="28"/>
        <end position="232"/>
    </location>
</feature>
<dbReference type="KEGG" id="puo:RZN69_05195"/>
<dbReference type="RefSeq" id="WP_317834998.1">
    <property type="nucleotide sequence ID" value="NZ_CP136920.1"/>
</dbReference>
<reference evidence="2 3" key="1">
    <citation type="submission" date="2023-10" db="EMBL/GenBank/DDBJ databases">
        <title>Rubellicoccus peritrichatus gen. nov., sp. nov., isolated from an algae of coral reef tank.</title>
        <authorList>
            <person name="Luo J."/>
        </authorList>
    </citation>
    <scope>NUCLEOTIDE SEQUENCE [LARGE SCALE GENOMIC DNA]</scope>
    <source>
        <strain evidence="2 3">CR14</strain>
    </source>
</reference>
<dbReference type="Proteomes" id="UP001304300">
    <property type="component" value="Chromosome"/>
</dbReference>
<accession>A0AAQ3LBR7</accession>
<name>A0AAQ3LBR7_9BACT</name>
<feature type="signal peptide" evidence="1">
    <location>
        <begin position="1"/>
        <end position="27"/>
    </location>
</feature>
<evidence type="ECO:0000313" key="2">
    <source>
        <dbReference type="EMBL" id="WOO42476.1"/>
    </source>
</evidence>
<evidence type="ECO:0000313" key="3">
    <source>
        <dbReference type="Proteomes" id="UP001304300"/>
    </source>
</evidence>
<sequence>MKHYYNKAKSTIPSITGLIAASQAASAAVVTNTSSFTVSDTVGNNNVLIWDIDGNNTQVYSKSPVSTIPSNITSVFFQNQTSAEFVIRGQFPIMLGAQWQRTTSLIASVQTATFSSAANLASGYVLGTSNFQNAQPTAGFGYIRGPQFATDTPGYLGFRFSNDNGTSYHYGYAVVTLEANSLVIDGWAYESNADTAITVAPVPEPRNVAKGLAVLALGAAGIRQWRKRKQAS</sequence>